<dbReference type="Proteomes" id="UP000195814">
    <property type="component" value="Chromosome"/>
</dbReference>
<dbReference type="EMBL" id="CP015579">
    <property type="protein sequence ID" value="ARU94600.1"/>
    <property type="molecule type" value="Genomic_DNA"/>
</dbReference>
<evidence type="ECO:0000313" key="4">
    <source>
        <dbReference type="Proteomes" id="UP000195814"/>
    </source>
</evidence>
<dbReference type="RefSeq" id="WP_087488971.1">
    <property type="nucleotide sequence ID" value="NZ_CP015579.1"/>
</dbReference>
<dbReference type="KEGG" id="tci:A7K98_13020"/>
<evidence type="ECO:0000313" key="1">
    <source>
        <dbReference type="EMBL" id="ARU94600.1"/>
    </source>
</evidence>
<accession>A0A1Y0LM85</accession>
<gene>
    <name evidence="1" type="ORF">A7K98_13020</name>
    <name evidence="2" type="ORF">A7K99_13010</name>
</gene>
<dbReference type="AlphaFoldDB" id="A0A1Y0LM85"/>
<evidence type="ECO:0000313" key="3">
    <source>
        <dbReference type="Proteomes" id="UP000195729"/>
    </source>
</evidence>
<evidence type="ECO:0000313" key="2">
    <source>
        <dbReference type="EMBL" id="ARU98638.1"/>
    </source>
</evidence>
<sequence>MTIKQDPRIALIDFLRAIPISIRMEEYVFITLYCLQLNPEDDFRNLESNVHDYLSISGLRGIGAVICARTVITRRMSKAVQKLNKAELDLKGIEEFQPEFSQRILLGIPLKKKHYSQVVGRWDKLLKNALSDDNIDYYERNPRKLCEI</sequence>
<name>A0A1Y0LM85_TATCI</name>
<dbReference type="Proteomes" id="UP000195729">
    <property type="component" value="Chromosome"/>
</dbReference>
<proteinExistence type="predicted"/>
<organism evidence="1 4">
    <name type="scientific">Tatumella citrea</name>
    <name type="common">Pantoea citrea</name>
    <dbReference type="NCBI Taxonomy" id="53336"/>
    <lineage>
        <taxon>Bacteria</taxon>
        <taxon>Pseudomonadati</taxon>
        <taxon>Pseudomonadota</taxon>
        <taxon>Gammaproteobacteria</taxon>
        <taxon>Enterobacterales</taxon>
        <taxon>Erwiniaceae</taxon>
        <taxon>Tatumella</taxon>
    </lineage>
</organism>
<dbReference type="EMBL" id="CP015581">
    <property type="protein sequence ID" value="ARU98638.1"/>
    <property type="molecule type" value="Genomic_DNA"/>
</dbReference>
<protein>
    <submittedName>
        <fullName evidence="1">Uncharacterized protein</fullName>
    </submittedName>
</protein>
<reference evidence="3 4" key="1">
    <citation type="submission" date="2016-05" db="EMBL/GenBank/DDBJ databases">
        <title>Complete genome sequence of two 2,5-diketo-D-glunonic acid producing strain Tatumella citrea.</title>
        <authorList>
            <person name="Duan C."/>
            <person name="Yang J."/>
            <person name="Yang S."/>
        </authorList>
    </citation>
    <scope>NUCLEOTIDE SEQUENCE [LARGE SCALE GENOMIC DNA]</scope>
    <source>
        <strain evidence="2 3">ATCC 39140</strain>
        <strain evidence="1 4">DSM 13699</strain>
    </source>
</reference>
<keyword evidence="3" id="KW-1185">Reference proteome</keyword>
<dbReference type="OrthoDB" id="6555848at2"/>